<feature type="domain" description="Acylphosphatase-like" evidence="1">
    <location>
        <begin position="1"/>
        <end position="58"/>
    </location>
</feature>
<dbReference type="GO" id="GO:0016743">
    <property type="term" value="F:carboxyl- or carbamoyltransferase activity"/>
    <property type="evidence" value="ECO:0007669"/>
    <property type="project" value="TreeGrafter"/>
</dbReference>
<dbReference type="AlphaFoldDB" id="X1J8J3"/>
<feature type="non-terminal residue" evidence="2">
    <location>
        <position position="180"/>
    </location>
</feature>
<evidence type="ECO:0000259" key="1">
    <source>
        <dbReference type="PROSITE" id="PS51160"/>
    </source>
</evidence>
<accession>X1J8J3</accession>
<dbReference type="EMBL" id="BARV01000878">
    <property type="protein sequence ID" value="GAH90292.1"/>
    <property type="molecule type" value="Genomic_DNA"/>
</dbReference>
<dbReference type="Pfam" id="PF07503">
    <property type="entry name" value="zf-HYPF"/>
    <property type="match status" value="2"/>
</dbReference>
<sequence length="180" mass="20665">MVTNTTEGVTIKINAPDKNTVEKFTSDIKLQKPYVSVIENIRAKEVTHIDFKSFKIGKSKETKDKFQLISPDIATCALCLQDINNKQNKRRYYYPFTNCTNCGPRFTIIQKMPYDRPNITMHKFTLCEDCATEYNNPFDRRFHAQPNACNKCGPKLLLVDKHGKKIDSKSPIISAAKLLR</sequence>
<comment type="caution">
    <text evidence="2">The sequence shown here is derived from an EMBL/GenBank/DDBJ whole genome shotgun (WGS) entry which is preliminary data.</text>
</comment>
<dbReference type="PANTHER" id="PTHR42959">
    <property type="entry name" value="CARBAMOYLTRANSFERASE"/>
    <property type="match status" value="1"/>
</dbReference>
<dbReference type="GO" id="GO:0051604">
    <property type="term" value="P:protein maturation"/>
    <property type="evidence" value="ECO:0007669"/>
    <property type="project" value="TreeGrafter"/>
</dbReference>
<evidence type="ECO:0000313" key="2">
    <source>
        <dbReference type="EMBL" id="GAH90292.1"/>
    </source>
</evidence>
<dbReference type="PANTHER" id="PTHR42959:SF1">
    <property type="entry name" value="CARBAMOYLTRANSFERASE HYPF"/>
    <property type="match status" value="1"/>
</dbReference>
<reference evidence="2" key="1">
    <citation type="journal article" date="2014" name="Front. Microbiol.">
        <title>High frequency of phylogenetically diverse reductive dehalogenase-homologous genes in deep subseafloor sedimentary metagenomes.</title>
        <authorList>
            <person name="Kawai M."/>
            <person name="Futagami T."/>
            <person name="Toyoda A."/>
            <person name="Takaki Y."/>
            <person name="Nishi S."/>
            <person name="Hori S."/>
            <person name="Arai W."/>
            <person name="Tsubouchi T."/>
            <person name="Morono Y."/>
            <person name="Uchiyama I."/>
            <person name="Ito T."/>
            <person name="Fujiyama A."/>
            <person name="Inagaki F."/>
            <person name="Takami H."/>
        </authorList>
    </citation>
    <scope>NUCLEOTIDE SEQUENCE</scope>
    <source>
        <strain evidence="2">Expedition CK06-06</strain>
    </source>
</reference>
<protein>
    <recommendedName>
        <fullName evidence="1">Acylphosphatase-like domain-containing protein</fullName>
    </recommendedName>
</protein>
<name>X1J8J3_9ZZZZ</name>
<dbReference type="PROSITE" id="PS51160">
    <property type="entry name" value="ACYLPHOSPHATASE_3"/>
    <property type="match status" value="1"/>
</dbReference>
<dbReference type="Gene3D" id="3.90.870.50">
    <property type="match status" value="1"/>
</dbReference>
<organism evidence="2">
    <name type="scientific">marine sediment metagenome</name>
    <dbReference type="NCBI Taxonomy" id="412755"/>
    <lineage>
        <taxon>unclassified sequences</taxon>
        <taxon>metagenomes</taxon>
        <taxon>ecological metagenomes</taxon>
    </lineage>
</organism>
<proteinExistence type="predicted"/>
<dbReference type="GO" id="GO:0008270">
    <property type="term" value="F:zinc ion binding"/>
    <property type="evidence" value="ECO:0007669"/>
    <property type="project" value="InterPro"/>
</dbReference>
<gene>
    <name evidence="2" type="ORF">S06H3_02860</name>
</gene>
<dbReference type="InterPro" id="IPR001792">
    <property type="entry name" value="Acylphosphatase-like_dom"/>
</dbReference>
<dbReference type="InterPro" id="IPR051060">
    <property type="entry name" value="Carbamoyltrans_HypF-like"/>
</dbReference>
<dbReference type="InterPro" id="IPR011125">
    <property type="entry name" value="Znf_HypF"/>
</dbReference>